<dbReference type="OrthoDB" id="9810361at2"/>
<organism evidence="1 2">
    <name type="scientific">Desulfocicer vacuolatum DSM 3385</name>
    <dbReference type="NCBI Taxonomy" id="1121400"/>
    <lineage>
        <taxon>Bacteria</taxon>
        <taxon>Pseudomonadati</taxon>
        <taxon>Thermodesulfobacteriota</taxon>
        <taxon>Desulfobacteria</taxon>
        <taxon>Desulfobacterales</taxon>
        <taxon>Desulfobacteraceae</taxon>
        <taxon>Desulfocicer</taxon>
    </lineage>
</organism>
<dbReference type="PANTHER" id="PTHR35866:SF1">
    <property type="entry name" value="YKGJ FAMILY CYSTEINE CLUSTER PROTEIN"/>
    <property type="match status" value="1"/>
</dbReference>
<gene>
    <name evidence="1" type="ORF">SAMN02746065_102229</name>
</gene>
<name>A0A1W1ZDU9_9BACT</name>
<proteinExistence type="predicted"/>
<reference evidence="1 2" key="1">
    <citation type="submission" date="2017-04" db="EMBL/GenBank/DDBJ databases">
        <authorList>
            <person name="Afonso C.L."/>
            <person name="Miller P.J."/>
            <person name="Scott M.A."/>
            <person name="Spackman E."/>
            <person name="Goraichik I."/>
            <person name="Dimitrov K.M."/>
            <person name="Suarez D.L."/>
            <person name="Swayne D.E."/>
        </authorList>
    </citation>
    <scope>NUCLEOTIDE SEQUENCE [LARGE SCALE GENOMIC DNA]</scope>
    <source>
        <strain evidence="1 2">DSM 3385</strain>
    </source>
</reference>
<keyword evidence="2" id="KW-1185">Reference proteome</keyword>
<dbReference type="PANTHER" id="PTHR35866">
    <property type="entry name" value="PUTATIVE-RELATED"/>
    <property type="match status" value="1"/>
</dbReference>
<dbReference type="AlphaFoldDB" id="A0A1W1ZDU9"/>
<dbReference type="RefSeq" id="WP_084066891.1">
    <property type="nucleotide sequence ID" value="NZ_FWXY01000002.1"/>
</dbReference>
<dbReference type="EMBL" id="FWXY01000002">
    <property type="protein sequence ID" value="SMC46630.1"/>
    <property type="molecule type" value="Genomic_DNA"/>
</dbReference>
<evidence type="ECO:0000313" key="2">
    <source>
        <dbReference type="Proteomes" id="UP000192418"/>
    </source>
</evidence>
<dbReference type="InterPro" id="IPR005358">
    <property type="entry name" value="Puta_zinc/iron-chelating_dom"/>
</dbReference>
<dbReference type="Proteomes" id="UP000192418">
    <property type="component" value="Unassembled WGS sequence"/>
</dbReference>
<accession>A0A1W1ZDU9</accession>
<dbReference type="STRING" id="1121400.SAMN02746065_102229"/>
<dbReference type="Pfam" id="PF03692">
    <property type="entry name" value="CxxCxxCC"/>
    <property type="match status" value="1"/>
</dbReference>
<evidence type="ECO:0008006" key="3">
    <source>
        <dbReference type="Google" id="ProtNLM"/>
    </source>
</evidence>
<protein>
    <recommendedName>
        <fullName evidence="3">Zinc-or iron-chelating domain-containing protein</fullName>
    </recommendedName>
</protein>
<sequence>MDCKFQTGDDIFECTQCGECCRGFGGTYVTPEDIKRISRFIKCDPDTFVPRFCDMSGSRPVLTLNKKGKCVFFDELCTIHEVKPYMCRAWPFIQTLVDHPENWEAMAGSCPGMKKGIPAEAIQRIAALEIKKLQSS</sequence>
<evidence type="ECO:0000313" key="1">
    <source>
        <dbReference type="EMBL" id="SMC46630.1"/>
    </source>
</evidence>